<feature type="transmembrane region" description="Helical" evidence="6">
    <location>
        <begin position="113"/>
        <end position="134"/>
    </location>
</feature>
<dbReference type="RefSeq" id="WP_123088021.1">
    <property type="nucleotide sequence ID" value="NZ_RIBS01000004.1"/>
</dbReference>
<name>A0A3M8SX19_9GAMM</name>
<proteinExistence type="predicted"/>
<dbReference type="InterPro" id="IPR051791">
    <property type="entry name" value="Pra-immunoreactive"/>
</dbReference>
<organism evidence="8 9">
    <name type="scientific">Montanilutibacter psychrotolerans</name>
    <dbReference type="NCBI Taxonomy" id="1327343"/>
    <lineage>
        <taxon>Bacteria</taxon>
        <taxon>Pseudomonadati</taxon>
        <taxon>Pseudomonadota</taxon>
        <taxon>Gammaproteobacteria</taxon>
        <taxon>Lysobacterales</taxon>
        <taxon>Lysobacteraceae</taxon>
        <taxon>Montanilutibacter</taxon>
    </lineage>
</organism>
<keyword evidence="4 6" id="KW-1133">Transmembrane helix</keyword>
<feature type="transmembrane region" description="Helical" evidence="6">
    <location>
        <begin position="167"/>
        <end position="188"/>
    </location>
</feature>
<dbReference type="PANTHER" id="PTHR36115">
    <property type="entry name" value="PROLINE-RICH ANTIGEN HOMOLOG-RELATED"/>
    <property type="match status" value="1"/>
</dbReference>
<evidence type="ECO:0000256" key="2">
    <source>
        <dbReference type="ARBA" id="ARBA00022475"/>
    </source>
</evidence>
<dbReference type="EMBL" id="RIBS01000004">
    <property type="protein sequence ID" value="RNF83764.1"/>
    <property type="molecule type" value="Genomic_DNA"/>
</dbReference>
<dbReference type="AlphaFoldDB" id="A0A3M8SX19"/>
<dbReference type="Pfam" id="PF06271">
    <property type="entry name" value="RDD"/>
    <property type="match status" value="1"/>
</dbReference>
<accession>A0A3M8SX19</accession>
<dbReference type="OrthoDB" id="9793824at2"/>
<evidence type="ECO:0000313" key="8">
    <source>
        <dbReference type="EMBL" id="RNF83764.1"/>
    </source>
</evidence>
<reference evidence="8 9" key="1">
    <citation type="submission" date="2018-11" db="EMBL/GenBank/DDBJ databases">
        <title>Lysobacter cryohumiis sp. nov., isolated from soil in the Tianshan Mountains, Xinjiang, China.</title>
        <authorList>
            <person name="Luo Y."/>
            <person name="Sheng H."/>
        </authorList>
    </citation>
    <scope>NUCLEOTIDE SEQUENCE [LARGE SCALE GENOMIC DNA]</scope>
    <source>
        <strain evidence="8 9">ZS60</strain>
    </source>
</reference>
<feature type="domain" description="RDD" evidence="7">
    <location>
        <begin position="30"/>
        <end position="203"/>
    </location>
</feature>
<keyword evidence="3 6" id="KW-0812">Transmembrane</keyword>
<evidence type="ECO:0000256" key="4">
    <source>
        <dbReference type="ARBA" id="ARBA00022989"/>
    </source>
</evidence>
<sequence length="254" mass="27181">MSRTATPPVVDRAPINRAAVDGTRDAGVAASFWLRSAAWSVDATLIGVATALLTARSWLPGLARLDAAVERIGEALPQTLQAAVEQASGVSDLLPLLLGDPLLAQATSAMSSAIWQLLLPPILMFTVLGALYHVGFECSHRRASPGKRLLGLWVESRGGRRLRPVQSLLRFGAGALSWLTLNAGHAMAAMPPQHLALHDLLAGTRVRTRPGNRLPLWAMVWLTAFMALQAVVVLKWSFAVAARWQLALESALIG</sequence>
<keyword evidence="2" id="KW-1003">Cell membrane</keyword>
<evidence type="ECO:0000256" key="5">
    <source>
        <dbReference type="ARBA" id="ARBA00023136"/>
    </source>
</evidence>
<dbReference type="Proteomes" id="UP000267049">
    <property type="component" value="Unassembled WGS sequence"/>
</dbReference>
<protein>
    <recommendedName>
        <fullName evidence="7">RDD domain-containing protein</fullName>
    </recommendedName>
</protein>
<dbReference type="InterPro" id="IPR010432">
    <property type="entry name" value="RDD"/>
</dbReference>
<keyword evidence="9" id="KW-1185">Reference proteome</keyword>
<evidence type="ECO:0000256" key="6">
    <source>
        <dbReference type="SAM" id="Phobius"/>
    </source>
</evidence>
<evidence type="ECO:0000313" key="9">
    <source>
        <dbReference type="Proteomes" id="UP000267049"/>
    </source>
</evidence>
<evidence type="ECO:0000256" key="3">
    <source>
        <dbReference type="ARBA" id="ARBA00022692"/>
    </source>
</evidence>
<comment type="subcellular location">
    <subcellularLocation>
        <location evidence="1">Cell membrane</location>
        <topology evidence="1">Multi-pass membrane protein</topology>
    </subcellularLocation>
</comment>
<dbReference type="GO" id="GO:0005886">
    <property type="term" value="C:plasma membrane"/>
    <property type="evidence" value="ECO:0007669"/>
    <property type="project" value="UniProtKB-SubCell"/>
</dbReference>
<evidence type="ECO:0000256" key="1">
    <source>
        <dbReference type="ARBA" id="ARBA00004651"/>
    </source>
</evidence>
<evidence type="ECO:0000259" key="7">
    <source>
        <dbReference type="Pfam" id="PF06271"/>
    </source>
</evidence>
<feature type="transmembrane region" description="Helical" evidence="6">
    <location>
        <begin position="214"/>
        <end position="234"/>
    </location>
</feature>
<dbReference type="PANTHER" id="PTHR36115:SF9">
    <property type="entry name" value="LMO1584 PROTEIN"/>
    <property type="match status" value="1"/>
</dbReference>
<comment type="caution">
    <text evidence="8">The sequence shown here is derived from an EMBL/GenBank/DDBJ whole genome shotgun (WGS) entry which is preliminary data.</text>
</comment>
<keyword evidence="5 6" id="KW-0472">Membrane</keyword>
<gene>
    <name evidence="8" type="ORF">EER27_10355</name>
</gene>